<dbReference type="Proteomes" id="UP001190700">
    <property type="component" value="Unassembled WGS sequence"/>
</dbReference>
<proteinExistence type="predicted"/>
<reference evidence="1 2" key="1">
    <citation type="journal article" date="2015" name="Genome Biol. Evol.">
        <title>Comparative Genomics of a Bacterivorous Green Alga Reveals Evolutionary Causalities and Consequences of Phago-Mixotrophic Mode of Nutrition.</title>
        <authorList>
            <person name="Burns J.A."/>
            <person name="Paasch A."/>
            <person name="Narechania A."/>
            <person name="Kim E."/>
        </authorList>
    </citation>
    <scope>NUCLEOTIDE SEQUENCE [LARGE SCALE GENOMIC DNA]</scope>
    <source>
        <strain evidence="1 2">PLY_AMNH</strain>
    </source>
</reference>
<gene>
    <name evidence="1" type="ORF">CYMTET_23666</name>
</gene>
<evidence type="ECO:0000313" key="1">
    <source>
        <dbReference type="EMBL" id="KAK3267803.1"/>
    </source>
</evidence>
<accession>A0AAE0FY10</accession>
<dbReference type="EMBL" id="LGRX02012187">
    <property type="protein sequence ID" value="KAK3267803.1"/>
    <property type="molecule type" value="Genomic_DNA"/>
</dbReference>
<comment type="caution">
    <text evidence="1">The sequence shown here is derived from an EMBL/GenBank/DDBJ whole genome shotgun (WGS) entry which is preliminary data.</text>
</comment>
<dbReference type="AlphaFoldDB" id="A0AAE0FY10"/>
<keyword evidence="2" id="KW-1185">Reference proteome</keyword>
<sequence>MFVFYRLVGVPSKQRCKHLAAYFSTNQSPCLKMQFFFWKSWRPRMDSLRTRIHLQILQNMSLKVLKRTIFLLALNPRWLRRRQSSNIPVADLQSRLSNVLVAYIIGRTEERSGTCGNAAPNAFIFLVDLELSGQRCATARSAEKCIVKNGWPSALISSISPRASSTSRYAWPLSYVRCGE</sequence>
<organism evidence="1 2">
    <name type="scientific">Cymbomonas tetramitiformis</name>
    <dbReference type="NCBI Taxonomy" id="36881"/>
    <lineage>
        <taxon>Eukaryota</taxon>
        <taxon>Viridiplantae</taxon>
        <taxon>Chlorophyta</taxon>
        <taxon>Pyramimonadophyceae</taxon>
        <taxon>Pyramimonadales</taxon>
        <taxon>Pyramimonadaceae</taxon>
        <taxon>Cymbomonas</taxon>
    </lineage>
</organism>
<protein>
    <submittedName>
        <fullName evidence="1">Uncharacterized protein</fullName>
    </submittedName>
</protein>
<name>A0AAE0FY10_9CHLO</name>
<evidence type="ECO:0000313" key="2">
    <source>
        <dbReference type="Proteomes" id="UP001190700"/>
    </source>
</evidence>